<keyword evidence="1" id="KW-1133">Transmembrane helix</keyword>
<dbReference type="GeneID" id="43583624"/>
<evidence type="ECO:0000313" key="3">
    <source>
        <dbReference type="EMBL" id="VVT56098.1"/>
    </source>
</evidence>
<feature type="domain" description="HPP transmembrane region" evidence="2">
    <location>
        <begin position="4"/>
        <end position="146"/>
    </location>
</feature>
<keyword evidence="1" id="KW-0812">Transmembrane</keyword>
<dbReference type="PANTHER" id="PTHR33741:SF5">
    <property type="entry name" value="TRANSMEMBRANE PROTEIN DDB_G0269096-RELATED"/>
    <property type="match status" value="1"/>
</dbReference>
<dbReference type="InterPro" id="IPR058581">
    <property type="entry name" value="TM_HPP"/>
</dbReference>
<reference evidence="3 4" key="1">
    <citation type="submission" date="2019-09" db="EMBL/GenBank/DDBJ databases">
        <authorList>
            <person name="Brejova B."/>
        </authorList>
    </citation>
    <scope>NUCLEOTIDE SEQUENCE [LARGE SCALE GENOMIC DNA]</scope>
</reference>
<feature type="transmembrane region" description="Helical" evidence="1">
    <location>
        <begin position="125"/>
        <end position="143"/>
    </location>
</feature>
<organism evidence="3 4">
    <name type="scientific">Magnusiomyces paraingens</name>
    <dbReference type="NCBI Taxonomy" id="2606893"/>
    <lineage>
        <taxon>Eukaryota</taxon>
        <taxon>Fungi</taxon>
        <taxon>Dikarya</taxon>
        <taxon>Ascomycota</taxon>
        <taxon>Saccharomycotina</taxon>
        <taxon>Dipodascomycetes</taxon>
        <taxon>Dipodascales</taxon>
        <taxon>Dipodascaceae</taxon>
        <taxon>Magnusiomyces</taxon>
    </lineage>
</organism>
<protein>
    <recommendedName>
        <fullName evidence="2">HPP transmembrane region domain-containing protein</fullName>
    </recommendedName>
</protein>
<accession>A0A5E8C2W9</accession>
<sequence>MIAIQAVMKYGAPFRHRNTPPIPPWAATVILTNNYLESPFGQPFAIFFGTLCSAVIGVGLTKLFLLAGASGESHLWICGALSVAIASIFMSHTHTLHPAAASTALICSINAEIRHLGWFYLADQVICGVIVISIACLFGNMYARYPLYWFLPPKLSAPKPADNKNSLHQTKTRKS</sequence>
<evidence type="ECO:0000259" key="2">
    <source>
        <dbReference type="Pfam" id="PF04982"/>
    </source>
</evidence>
<dbReference type="Proteomes" id="UP000398389">
    <property type="component" value="Unassembled WGS sequence"/>
</dbReference>
<dbReference type="AlphaFoldDB" id="A0A5E8C2W9"/>
<evidence type="ECO:0000313" key="4">
    <source>
        <dbReference type="Proteomes" id="UP000398389"/>
    </source>
</evidence>
<dbReference type="InterPro" id="IPR007065">
    <property type="entry name" value="HPP"/>
</dbReference>
<keyword evidence="4" id="KW-1185">Reference proteome</keyword>
<name>A0A5E8C2W9_9ASCO</name>
<proteinExistence type="predicted"/>
<keyword evidence="1" id="KW-0472">Membrane</keyword>
<feature type="transmembrane region" description="Helical" evidence="1">
    <location>
        <begin position="73"/>
        <end position="90"/>
    </location>
</feature>
<dbReference type="OrthoDB" id="2016548at2759"/>
<dbReference type="EMBL" id="CABVLU010000004">
    <property type="protein sequence ID" value="VVT56098.1"/>
    <property type="molecule type" value="Genomic_DNA"/>
</dbReference>
<evidence type="ECO:0000256" key="1">
    <source>
        <dbReference type="SAM" id="Phobius"/>
    </source>
</evidence>
<dbReference type="Pfam" id="PF04982">
    <property type="entry name" value="TM_HPP"/>
    <property type="match status" value="1"/>
</dbReference>
<dbReference type="PANTHER" id="PTHR33741">
    <property type="entry name" value="TRANSMEMBRANE PROTEIN DDB_G0269096-RELATED"/>
    <property type="match status" value="1"/>
</dbReference>
<feature type="transmembrane region" description="Helical" evidence="1">
    <location>
        <begin position="44"/>
        <end position="66"/>
    </location>
</feature>
<dbReference type="RefSeq" id="XP_031855415.1">
    <property type="nucleotide sequence ID" value="XM_031999524.1"/>
</dbReference>
<gene>
    <name evidence="3" type="ORF">SAPINGB_P004809</name>
</gene>